<keyword evidence="5" id="KW-0732">Signal</keyword>
<reference evidence="7" key="1">
    <citation type="journal article" date="2023" name="Insect Mol. Biol.">
        <title>Genome sequencing provides insights into the evolution of gene families encoding plant cell wall-degrading enzymes in longhorned beetles.</title>
        <authorList>
            <person name="Shin N.R."/>
            <person name="Okamura Y."/>
            <person name="Kirsch R."/>
            <person name="Pauchet Y."/>
        </authorList>
    </citation>
    <scope>NUCLEOTIDE SEQUENCE</scope>
    <source>
        <strain evidence="7">MMC_N1</strain>
    </source>
</reference>
<proteinExistence type="inferred from homology"/>
<comment type="subcellular location">
    <subcellularLocation>
        <location evidence="1">Secreted</location>
    </subcellularLocation>
</comment>
<dbReference type="InterPro" id="IPR029058">
    <property type="entry name" value="AB_hydrolase_fold"/>
</dbReference>
<dbReference type="Gene3D" id="3.40.50.1820">
    <property type="entry name" value="alpha/beta hydrolase"/>
    <property type="match status" value="1"/>
</dbReference>
<gene>
    <name evidence="7" type="ORF">NQ317_009274</name>
</gene>
<dbReference type="InterPro" id="IPR000734">
    <property type="entry name" value="TAG_lipase"/>
</dbReference>
<dbReference type="Proteomes" id="UP001162164">
    <property type="component" value="Unassembled WGS sequence"/>
</dbReference>
<evidence type="ECO:0000256" key="4">
    <source>
        <dbReference type="RuleBase" id="RU004262"/>
    </source>
</evidence>
<feature type="domain" description="Lipase" evidence="6">
    <location>
        <begin position="62"/>
        <end position="309"/>
    </location>
</feature>
<dbReference type="PANTHER" id="PTHR11610">
    <property type="entry name" value="LIPASE"/>
    <property type="match status" value="1"/>
</dbReference>
<organism evidence="7 8">
    <name type="scientific">Molorchus minor</name>
    <dbReference type="NCBI Taxonomy" id="1323400"/>
    <lineage>
        <taxon>Eukaryota</taxon>
        <taxon>Metazoa</taxon>
        <taxon>Ecdysozoa</taxon>
        <taxon>Arthropoda</taxon>
        <taxon>Hexapoda</taxon>
        <taxon>Insecta</taxon>
        <taxon>Pterygota</taxon>
        <taxon>Neoptera</taxon>
        <taxon>Endopterygota</taxon>
        <taxon>Coleoptera</taxon>
        <taxon>Polyphaga</taxon>
        <taxon>Cucujiformia</taxon>
        <taxon>Chrysomeloidea</taxon>
        <taxon>Cerambycidae</taxon>
        <taxon>Lamiinae</taxon>
        <taxon>Monochamini</taxon>
        <taxon>Molorchus</taxon>
    </lineage>
</organism>
<evidence type="ECO:0000256" key="1">
    <source>
        <dbReference type="ARBA" id="ARBA00004613"/>
    </source>
</evidence>
<sequence length="359" mass="40258">MYMIRKLLPNILIPVILTGIHVTLTQELPSIGTYRKEDTPEEVTDFSDYQFEILAHETIEIRAAESDVTYHFYSQNGTPDVAIKHNNLHLLNKTHFCICKYTIFIIHGWKGDRASSFNYYVKEALLKKHNINLFVVDWSPVAKRNYLTAKLSVLDVGRFVATFIKSLVSQYDLDLSKLAFVAHSLGAHIAGNAGAALNGQVDYIVGLDPASPLFTKGNLDNRLDRTDAKFVQIIHTNGGYLGVRNPAGHSDYFPNGGCAQPGCGYDFFKRCSHARAWKFYVESVTSDGNLFVSRRCCSYGRYASGFCNDNNVSFMAGYPIDFKYLAKVNANSPPPHHIGPRTCDMFTVYLLLITSLKEP</sequence>
<dbReference type="SUPFAM" id="SSF53474">
    <property type="entry name" value="alpha/beta-Hydrolases"/>
    <property type="match status" value="1"/>
</dbReference>
<protein>
    <recommendedName>
        <fullName evidence="6">Lipase domain-containing protein</fullName>
    </recommendedName>
</protein>
<evidence type="ECO:0000313" key="8">
    <source>
        <dbReference type="Proteomes" id="UP001162164"/>
    </source>
</evidence>
<dbReference type="InterPro" id="IPR033906">
    <property type="entry name" value="Lipase_N"/>
</dbReference>
<evidence type="ECO:0000256" key="5">
    <source>
        <dbReference type="SAM" id="SignalP"/>
    </source>
</evidence>
<evidence type="ECO:0000256" key="3">
    <source>
        <dbReference type="ARBA" id="ARBA00022525"/>
    </source>
</evidence>
<comment type="caution">
    <text evidence="7">The sequence shown here is derived from an EMBL/GenBank/DDBJ whole genome shotgun (WGS) entry which is preliminary data.</text>
</comment>
<dbReference type="PRINTS" id="PR00821">
    <property type="entry name" value="TAGLIPASE"/>
</dbReference>
<feature type="chain" id="PRO_5045278700" description="Lipase domain-containing protein" evidence="5">
    <location>
        <begin position="26"/>
        <end position="359"/>
    </location>
</feature>
<dbReference type="Pfam" id="PF00151">
    <property type="entry name" value="Lipase"/>
    <property type="match status" value="1"/>
</dbReference>
<name>A0ABQ9JYC8_9CUCU</name>
<dbReference type="PANTHER" id="PTHR11610:SF190">
    <property type="entry name" value="VITELLOGENIN-3-LIKE PROTEIN"/>
    <property type="match status" value="1"/>
</dbReference>
<evidence type="ECO:0000259" key="6">
    <source>
        <dbReference type="Pfam" id="PF00151"/>
    </source>
</evidence>
<dbReference type="InterPro" id="IPR013818">
    <property type="entry name" value="Lipase"/>
</dbReference>
<keyword evidence="8" id="KW-1185">Reference proteome</keyword>
<feature type="signal peptide" evidence="5">
    <location>
        <begin position="1"/>
        <end position="25"/>
    </location>
</feature>
<accession>A0ABQ9JYC8</accession>
<keyword evidence="3" id="KW-0964">Secreted</keyword>
<dbReference type="CDD" id="cd00707">
    <property type="entry name" value="Pancreat_lipase_like"/>
    <property type="match status" value="1"/>
</dbReference>
<dbReference type="EMBL" id="JAPWTJ010000078">
    <property type="protein sequence ID" value="KAJ8983361.1"/>
    <property type="molecule type" value="Genomic_DNA"/>
</dbReference>
<evidence type="ECO:0000256" key="2">
    <source>
        <dbReference type="ARBA" id="ARBA00010701"/>
    </source>
</evidence>
<comment type="similarity">
    <text evidence="2 4">Belongs to the AB hydrolase superfamily. Lipase family.</text>
</comment>
<evidence type="ECO:0000313" key="7">
    <source>
        <dbReference type="EMBL" id="KAJ8983361.1"/>
    </source>
</evidence>